<evidence type="ECO:0000256" key="3">
    <source>
        <dbReference type="ARBA" id="ARBA00022448"/>
    </source>
</evidence>
<evidence type="ECO:0000313" key="19">
    <source>
        <dbReference type="EMBL" id="ADM09760.1"/>
    </source>
</evidence>
<keyword evidence="12 19" id="KW-0675">Receptor</keyword>
<sequence length="713" mass="78050">MSLPTPFPPSLLSASLVSSLALATMATGGAAAASNEPAPYGTTDIITVRGDYRATDLSSATKTPTALVNVPQSITVLSREQIDDQAFTDLADVVRFVPGVSVGQGEGHRDQITVRGQNTTADFFIDGLRDDVQYFRPLYNLERVEILKGANALMFGRGGGGGVINRVTKTPVAETTFARGEVSADSFGGAMVAVDANIATTDAGALRFNAYAEHLENHRDVFEGDRYAINPTFSTDLDPNTTLLLSYEFVEDERVVDRGIPSLGGEPVEGFHDTFFGSPDANTTTLKAHIFRGRIDRSLAEGWSSNLTLQYADYDKLYQNLYPIGIDPAAATVSLDGYRDETDRQNFIAQANLVGEFATGPLQHTLLIGTEFTDQDTDNARRDVFFADTADDQITFGLSDPLSIPTFSFPSDTRNRRSNVQVSSLYVQDQIDLTDRVKLIGGLRYDRFDIDALDRLELLDGSADGNDGRLSRSDEEVSPRLGVIYKPQDSASLYASFSRSFLPRSGDQFLSLTPSSEALDPEVFENIEVGFKWDLRPDLSLTGAVFRLERDSGTTVDPDDPDNTILISGLTHGAEIQLAGRLTPQWTVSAGYSYLDAKEDGRVVDGQDADRDLAQVPEHMVSLWNRYDLSDAFSLGLGVHHQSAQYATIANSVELPSYTRVDAAAYYLVNDRLELQLNVENLTDETYYPSAHNQNNISTGEPMNARLTLRTQF</sequence>
<gene>
    <name evidence="19" type="ordered locus">PB2503_08524</name>
</gene>
<dbReference type="InterPro" id="IPR010105">
    <property type="entry name" value="TonB_sidphr_rcpt"/>
</dbReference>
<dbReference type="SUPFAM" id="SSF56935">
    <property type="entry name" value="Porins"/>
    <property type="match status" value="1"/>
</dbReference>
<reference evidence="19 20" key="2">
    <citation type="journal article" date="2011" name="J. Bacteriol.">
        <title>Complete genome sequence of strain HTCC2503T of Parvularcula bermudensis, the type species of the order "Parvularculales" in the class Alphaproteobacteria.</title>
        <authorList>
            <person name="Oh H.M."/>
            <person name="Kang I."/>
            <person name="Vergin K.L."/>
            <person name="Kang D."/>
            <person name="Rhee K.H."/>
            <person name="Giovannoni S.J."/>
            <person name="Cho J.C."/>
        </authorList>
    </citation>
    <scope>NUCLEOTIDE SEQUENCE [LARGE SCALE GENOMIC DNA]</scope>
    <source>
        <strain evidence="20">ATCC BAA-594 / HTCC2503 / KCTC 12087</strain>
    </source>
</reference>
<keyword evidence="11 14" id="KW-0472">Membrane</keyword>
<evidence type="ECO:0000256" key="10">
    <source>
        <dbReference type="ARBA" id="ARBA00023077"/>
    </source>
</evidence>
<dbReference type="STRING" id="314260.PB2503_08524"/>
<evidence type="ECO:0000256" key="11">
    <source>
        <dbReference type="ARBA" id="ARBA00023136"/>
    </source>
</evidence>
<evidence type="ECO:0000256" key="13">
    <source>
        <dbReference type="ARBA" id="ARBA00023237"/>
    </source>
</evidence>
<keyword evidence="13 14" id="KW-0998">Cell outer membrane</keyword>
<comment type="similarity">
    <text evidence="2 14 15">Belongs to the TonB-dependent receptor family.</text>
</comment>
<dbReference type="InterPro" id="IPR039426">
    <property type="entry name" value="TonB-dep_rcpt-like"/>
</dbReference>
<protein>
    <submittedName>
        <fullName evidence="19">Putative TonB-dependent receptor</fullName>
    </submittedName>
</protein>
<evidence type="ECO:0000256" key="9">
    <source>
        <dbReference type="ARBA" id="ARBA00023065"/>
    </source>
</evidence>
<dbReference type="GO" id="GO:0038023">
    <property type="term" value="F:signaling receptor activity"/>
    <property type="evidence" value="ECO:0007669"/>
    <property type="project" value="InterPro"/>
</dbReference>
<dbReference type="PANTHER" id="PTHR32552">
    <property type="entry name" value="FERRICHROME IRON RECEPTOR-RELATED"/>
    <property type="match status" value="1"/>
</dbReference>
<dbReference type="PROSITE" id="PS52016">
    <property type="entry name" value="TONB_DEPENDENT_REC_3"/>
    <property type="match status" value="1"/>
</dbReference>
<keyword evidence="9" id="KW-0406">Ion transport</keyword>
<keyword evidence="3 14" id="KW-0813">Transport</keyword>
<keyword evidence="5" id="KW-0410">Iron transport</keyword>
<dbReference type="Gene3D" id="2.40.170.20">
    <property type="entry name" value="TonB-dependent receptor, beta-barrel domain"/>
    <property type="match status" value="1"/>
</dbReference>
<keyword evidence="6 14" id="KW-0812">Transmembrane</keyword>
<dbReference type="InterPro" id="IPR036942">
    <property type="entry name" value="Beta-barrel_TonB_sf"/>
</dbReference>
<evidence type="ECO:0000256" key="7">
    <source>
        <dbReference type="ARBA" id="ARBA00022729"/>
    </source>
</evidence>
<evidence type="ECO:0000256" key="16">
    <source>
        <dbReference type="SAM" id="SignalP"/>
    </source>
</evidence>
<dbReference type="InterPro" id="IPR000531">
    <property type="entry name" value="Beta-barrel_TonB"/>
</dbReference>
<dbReference type="Pfam" id="PF07715">
    <property type="entry name" value="Plug"/>
    <property type="match status" value="1"/>
</dbReference>
<evidence type="ECO:0000256" key="4">
    <source>
        <dbReference type="ARBA" id="ARBA00022452"/>
    </source>
</evidence>
<keyword evidence="20" id="KW-1185">Reference proteome</keyword>
<dbReference type="RefSeq" id="WP_013300734.1">
    <property type="nucleotide sequence ID" value="NC_014414.1"/>
</dbReference>
<feature type="signal peptide" evidence="16">
    <location>
        <begin position="1"/>
        <end position="23"/>
    </location>
</feature>
<keyword evidence="4 14" id="KW-1134">Transmembrane beta strand</keyword>
<keyword evidence="10 15" id="KW-0798">TonB box</keyword>
<evidence type="ECO:0000259" key="18">
    <source>
        <dbReference type="Pfam" id="PF07715"/>
    </source>
</evidence>
<reference evidence="20" key="1">
    <citation type="submission" date="2010-08" db="EMBL/GenBank/DDBJ databases">
        <title>Genome sequence of Parvularcula bermudensis HTCC2503.</title>
        <authorList>
            <person name="Kang D.-M."/>
            <person name="Oh H.-M."/>
            <person name="Cho J.-C."/>
        </authorList>
    </citation>
    <scope>NUCLEOTIDE SEQUENCE [LARGE SCALE GENOMIC DNA]</scope>
    <source>
        <strain evidence="20">ATCC BAA-594 / HTCC2503 / KCTC 12087</strain>
    </source>
</reference>
<dbReference type="NCBIfam" id="TIGR01783">
    <property type="entry name" value="TonB-siderophor"/>
    <property type="match status" value="1"/>
</dbReference>
<evidence type="ECO:0000256" key="5">
    <source>
        <dbReference type="ARBA" id="ARBA00022496"/>
    </source>
</evidence>
<evidence type="ECO:0000256" key="1">
    <source>
        <dbReference type="ARBA" id="ARBA00004571"/>
    </source>
</evidence>
<proteinExistence type="inferred from homology"/>
<feature type="chain" id="PRO_5003140530" evidence="16">
    <location>
        <begin position="24"/>
        <end position="713"/>
    </location>
</feature>
<feature type="domain" description="TonB-dependent receptor-like beta-barrel" evidence="17">
    <location>
        <begin position="235"/>
        <end position="682"/>
    </location>
</feature>
<evidence type="ECO:0000256" key="8">
    <source>
        <dbReference type="ARBA" id="ARBA00023004"/>
    </source>
</evidence>
<comment type="subcellular location">
    <subcellularLocation>
        <location evidence="1 14">Cell outer membrane</location>
        <topology evidence="1 14">Multi-pass membrane protein</topology>
    </subcellularLocation>
</comment>
<dbReference type="EMBL" id="CP002156">
    <property type="protein sequence ID" value="ADM09760.1"/>
    <property type="molecule type" value="Genomic_DNA"/>
</dbReference>
<dbReference type="OrthoDB" id="9760333at2"/>
<dbReference type="Pfam" id="PF00593">
    <property type="entry name" value="TonB_dep_Rec_b-barrel"/>
    <property type="match status" value="1"/>
</dbReference>
<dbReference type="eggNOG" id="COG4774">
    <property type="taxonomic scope" value="Bacteria"/>
</dbReference>
<dbReference type="GO" id="GO:0015891">
    <property type="term" value="P:siderophore transport"/>
    <property type="evidence" value="ECO:0007669"/>
    <property type="project" value="InterPro"/>
</dbReference>
<evidence type="ECO:0000256" key="14">
    <source>
        <dbReference type="PROSITE-ProRule" id="PRU01360"/>
    </source>
</evidence>
<dbReference type="CDD" id="cd01347">
    <property type="entry name" value="ligand_gated_channel"/>
    <property type="match status" value="1"/>
</dbReference>
<organism evidence="19 20">
    <name type="scientific">Parvularcula bermudensis (strain ATCC BAA-594 / HTCC2503 / KCTC 12087)</name>
    <dbReference type="NCBI Taxonomy" id="314260"/>
    <lineage>
        <taxon>Bacteria</taxon>
        <taxon>Pseudomonadati</taxon>
        <taxon>Pseudomonadota</taxon>
        <taxon>Alphaproteobacteria</taxon>
        <taxon>Parvularculales</taxon>
        <taxon>Parvularculaceae</taxon>
        <taxon>Parvularcula</taxon>
    </lineage>
</organism>
<dbReference type="AlphaFoldDB" id="E0TBN9"/>
<dbReference type="Gene3D" id="2.170.130.10">
    <property type="entry name" value="TonB-dependent receptor, plug domain"/>
    <property type="match status" value="1"/>
</dbReference>
<dbReference type="KEGG" id="pbr:PB2503_08524"/>
<dbReference type="InterPro" id="IPR037066">
    <property type="entry name" value="Plug_dom_sf"/>
</dbReference>
<dbReference type="GO" id="GO:0009279">
    <property type="term" value="C:cell outer membrane"/>
    <property type="evidence" value="ECO:0007669"/>
    <property type="project" value="UniProtKB-SubCell"/>
</dbReference>
<evidence type="ECO:0000256" key="2">
    <source>
        <dbReference type="ARBA" id="ARBA00009810"/>
    </source>
</evidence>
<dbReference type="PANTHER" id="PTHR32552:SF68">
    <property type="entry name" value="FERRICHROME OUTER MEMBRANE TRANSPORTER_PHAGE RECEPTOR"/>
    <property type="match status" value="1"/>
</dbReference>
<name>E0TBN9_PARBH</name>
<evidence type="ECO:0000256" key="15">
    <source>
        <dbReference type="RuleBase" id="RU003357"/>
    </source>
</evidence>
<dbReference type="HOGENOM" id="CLU_008287_9_4_5"/>
<dbReference type="Proteomes" id="UP000001302">
    <property type="component" value="Chromosome"/>
</dbReference>
<evidence type="ECO:0000313" key="20">
    <source>
        <dbReference type="Proteomes" id="UP000001302"/>
    </source>
</evidence>
<evidence type="ECO:0000256" key="12">
    <source>
        <dbReference type="ARBA" id="ARBA00023170"/>
    </source>
</evidence>
<feature type="domain" description="TonB-dependent receptor plug" evidence="18">
    <location>
        <begin position="68"/>
        <end position="163"/>
    </location>
</feature>
<accession>E0TBN9</accession>
<dbReference type="InterPro" id="IPR012910">
    <property type="entry name" value="Plug_dom"/>
</dbReference>
<evidence type="ECO:0000259" key="17">
    <source>
        <dbReference type="Pfam" id="PF00593"/>
    </source>
</evidence>
<dbReference type="GO" id="GO:0015344">
    <property type="term" value="F:siderophore uptake transmembrane transporter activity"/>
    <property type="evidence" value="ECO:0007669"/>
    <property type="project" value="TreeGrafter"/>
</dbReference>
<keyword evidence="7 16" id="KW-0732">Signal</keyword>
<evidence type="ECO:0000256" key="6">
    <source>
        <dbReference type="ARBA" id="ARBA00022692"/>
    </source>
</evidence>
<keyword evidence="8" id="KW-0408">Iron</keyword>